<evidence type="ECO:0000259" key="3">
    <source>
        <dbReference type="PROSITE" id="PS50158"/>
    </source>
</evidence>
<proteinExistence type="predicted"/>
<sequence length="126" mass="14724">MWTEHKNKFLNTYKMKDSKPKAMADFHYITQNAHETVNRYNIRFNTFVAEAQVVNPDADGNLMQQYFCSIDHFISKTLLPHMPAGATQTQQDPDAMDIDAIAVSRNQVQCYNCNKFRHMTRECQEE</sequence>
<evidence type="ECO:0000256" key="2">
    <source>
        <dbReference type="PROSITE-ProRule" id="PRU00047"/>
    </source>
</evidence>
<dbReference type="GO" id="GO:0006397">
    <property type="term" value="P:mRNA processing"/>
    <property type="evidence" value="ECO:0007669"/>
    <property type="project" value="UniProtKB-KW"/>
</dbReference>
<dbReference type="SUPFAM" id="SSF57756">
    <property type="entry name" value="Retrovirus zinc finger-like domains"/>
    <property type="match status" value="1"/>
</dbReference>
<keyword evidence="2" id="KW-0863">Zinc-finger</keyword>
<dbReference type="Proteomes" id="UP000008370">
    <property type="component" value="Unassembled WGS sequence"/>
</dbReference>
<protein>
    <recommendedName>
        <fullName evidence="3">CCHC-type domain-containing protein</fullName>
    </recommendedName>
</protein>
<name>K5VNW8_PHACS</name>
<feature type="domain" description="CCHC-type" evidence="3">
    <location>
        <begin position="110"/>
        <end position="125"/>
    </location>
</feature>
<dbReference type="HOGENOM" id="CLU_1982363_0_0_1"/>
<dbReference type="InterPro" id="IPR036875">
    <property type="entry name" value="Znf_CCHC_sf"/>
</dbReference>
<dbReference type="EMBL" id="JH930474">
    <property type="protein sequence ID" value="EKM53168.1"/>
    <property type="molecule type" value="Genomic_DNA"/>
</dbReference>
<keyword evidence="5" id="KW-1185">Reference proteome</keyword>
<evidence type="ECO:0000313" key="5">
    <source>
        <dbReference type="Proteomes" id="UP000008370"/>
    </source>
</evidence>
<reference evidence="4 5" key="1">
    <citation type="journal article" date="2012" name="BMC Genomics">
        <title>Comparative genomics of the white-rot fungi, Phanerochaete carnosa and P. chrysosporium, to elucidate the genetic basis of the distinct wood types they colonize.</title>
        <authorList>
            <person name="Suzuki H."/>
            <person name="MacDonald J."/>
            <person name="Syed K."/>
            <person name="Salamov A."/>
            <person name="Hori C."/>
            <person name="Aerts A."/>
            <person name="Henrissat B."/>
            <person name="Wiebenga A."/>
            <person name="vanKuyk P.A."/>
            <person name="Barry K."/>
            <person name="Lindquist E."/>
            <person name="LaButti K."/>
            <person name="Lapidus A."/>
            <person name="Lucas S."/>
            <person name="Coutinho P."/>
            <person name="Gong Y."/>
            <person name="Samejima M."/>
            <person name="Mahadevan R."/>
            <person name="Abou-Zaid M."/>
            <person name="de Vries R.P."/>
            <person name="Igarashi K."/>
            <person name="Yadav J.S."/>
            <person name="Grigoriev I.V."/>
            <person name="Master E.R."/>
        </authorList>
    </citation>
    <scope>NUCLEOTIDE SEQUENCE [LARGE SCALE GENOMIC DNA]</scope>
    <source>
        <strain evidence="4 5">HHB-10118-sp</strain>
    </source>
</reference>
<gene>
    <name evidence="4" type="ORF">PHACADRAFT_98936</name>
</gene>
<dbReference type="GeneID" id="18921036"/>
<dbReference type="SMART" id="SM00343">
    <property type="entry name" value="ZnF_C2HC"/>
    <property type="match status" value="1"/>
</dbReference>
<dbReference type="PROSITE" id="PS50158">
    <property type="entry name" value="ZF_CCHC"/>
    <property type="match status" value="1"/>
</dbReference>
<keyword evidence="2" id="KW-0479">Metal-binding</keyword>
<organism evidence="4 5">
    <name type="scientific">Phanerochaete carnosa (strain HHB-10118-sp)</name>
    <name type="common">White-rot fungus</name>
    <name type="synonym">Peniophora carnosa</name>
    <dbReference type="NCBI Taxonomy" id="650164"/>
    <lineage>
        <taxon>Eukaryota</taxon>
        <taxon>Fungi</taxon>
        <taxon>Dikarya</taxon>
        <taxon>Basidiomycota</taxon>
        <taxon>Agaricomycotina</taxon>
        <taxon>Agaricomycetes</taxon>
        <taxon>Polyporales</taxon>
        <taxon>Phanerochaetaceae</taxon>
        <taxon>Phanerochaete</taxon>
    </lineage>
</organism>
<evidence type="ECO:0000256" key="1">
    <source>
        <dbReference type="ARBA" id="ARBA00022664"/>
    </source>
</evidence>
<dbReference type="Pfam" id="PF03732">
    <property type="entry name" value="Retrotrans_gag"/>
    <property type="match status" value="1"/>
</dbReference>
<dbReference type="KEGG" id="pco:PHACADRAFT_98936"/>
<dbReference type="GO" id="GO:0003676">
    <property type="term" value="F:nucleic acid binding"/>
    <property type="evidence" value="ECO:0007669"/>
    <property type="project" value="InterPro"/>
</dbReference>
<keyword evidence="2" id="KW-0862">Zinc</keyword>
<dbReference type="GO" id="GO:0008270">
    <property type="term" value="F:zinc ion binding"/>
    <property type="evidence" value="ECO:0007669"/>
    <property type="project" value="UniProtKB-KW"/>
</dbReference>
<dbReference type="InterPro" id="IPR001878">
    <property type="entry name" value="Znf_CCHC"/>
</dbReference>
<dbReference type="AlphaFoldDB" id="K5VNW8"/>
<dbReference type="InParanoid" id="K5VNW8"/>
<evidence type="ECO:0000313" key="4">
    <source>
        <dbReference type="EMBL" id="EKM53168.1"/>
    </source>
</evidence>
<dbReference type="RefSeq" id="XP_007397866.1">
    <property type="nucleotide sequence ID" value="XM_007397804.1"/>
</dbReference>
<accession>K5VNW8</accession>
<keyword evidence="1" id="KW-0507">mRNA processing</keyword>
<dbReference type="InterPro" id="IPR005162">
    <property type="entry name" value="Retrotrans_gag_dom"/>
</dbReference>